<name>A0A285TT72_9HYPH</name>
<dbReference type="EMBL" id="OBML01000017">
    <property type="protein sequence ID" value="SOC26928.1"/>
    <property type="molecule type" value="Genomic_DNA"/>
</dbReference>
<evidence type="ECO:0000313" key="2">
    <source>
        <dbReference type="Proteomes" id="UP000219331"/>
    </source>
</evidence>
<dbReference type="RefSeq" id="WP_097176623.1">
    <property type="nucleotide sequence ID" value="NZ_OBML01000017.1"/>
</dbReference>
<evidence type="ECO:0000313" key="1">
    <source>
        <dbReference type="EMBL" id="SOC26928.1"/>
    </source>
</evidence>
<sequence length="78" mass="8214">MTSSIFVSDHAVLRYLERAHGVDIQAIRAHLAGRAATAADLGAIAVKIEGVKLVLRGRVLVTVLPRNVVTFPPGGGSR</sequence>
<keyword evidence="2" id="KW-1185">Reference proteome</keyword>
<dbReference type="AlphaFoldDB" id="A0A285TT72"/>
<organism evidence="1 2">
    <name type="scientific">Stappia indica</name>
    <dbReference type="NCBI Taxonomy" id="538381"/>
    <lineage>
        <taxon>Bacteria</taxon>
        <taxon>Pseudomonadati</taxon>
        <taxon>Pseudomonadota</taxon>
        <taxon>Alphaproteobacteria</taxon>
        <taxon>Hyphomicrobiales</taxon>
        <taxon>Stappiaceae</taxon>
        <taxon>Stappia</taxon>
    </lineage>
</organism>
<reference evidence="1 2" key="1">
    <citation type="submission" date="2017-08" db="EMBL/GenBank/DDBJ databases">
        <authorList>
            <person name="de Groot N.N."/>
        </authorList>
    </citation>
    <scope>NUCLEOTIDE SEQUENCE [LARGE SCALE GENOMIC DNA]</scope>
    <source>
        <strain evidence="1 2">USBA 352</strain>
    </source>
</reference>
<accession>A0A285TT72</accession>
<proteinExistence type="predicted"/>
<protein>
    <submittedName>
        <fullName evidence="1">Uncharacterized protein</fullName>
    </submittedName>
</protein>
<gene>
    <name evidence="1" type="ORF">SAMN05421512_11724</name>
</gene>
<dbReference type="Proteomes" id="UP000219331">
    <property type="component" value="Unassembled WGS sequence"/>
</dbReference>